<evidence type="ECO:0000313" key="1">
    <source>
        <dbReference type="EMBL" id="OYN76557.1"/>
    </source>
</evidence>
<reference evidence="1 2" key="1">
    <citation type="submission" date="2017-07" db="EMBL/GenBank/DDBJ databases">
        <title>The new phylogeny of genus Mycobacterium.</title>
        <authorList>
            <person name="Tortoli E."/>
            <person name="Trovato A."/>
            <person name="Cirillo D.M."/>
        </authorList>
    </citation>
    <scope>NUCLEOTIDE SEQUENCE [LARGE SCALE GENOMIC DNA]</scope>
    <source>
        <strain evidence="1 2">ATCC 33027</strain>
    </source>
</reference>
<protein>
    <submittedName>
        <fullName evidence="1">Uncharacterized protein</fullName>
    </submittedName>
</protein>
<accession>A0A255DAU8</accession>
<organism evidence="1 2">
    <name type="scientific">Mycolicibacterium sphagni</name>
    <dbReference type="NCBI Taxonomy" id="1786"/>
    <lineage>
        <taxon>Bacteria</taxon>
        <taxon>Bacillati</taxon>
        <taxon>Actinomycetota</taxon>
        <taxon>Actinomycetes</taxon>
        <taxon>Mycobacteriales</taxon>
        <taxon>Mycobacteriaceae</taxon>
        <taxon>Mycolicibacterium</taxon>
    </lineage>
</organism>
<dbReference type="AlphaFoldDB" id="A0A255DAU8"/>
<dbReference type="EMBL" id="NOZR01000021">
    <property type="protein sequence ID" value="OYN76557.1"/>
    <property type="molecule type" value="Genomic_DNA"/>
</dbReference>
<dbReference type="RefSeq" id="WP_094483226.1">
    <property type="nucleotide sequence ID" value="NZ_JACKSC010000324.1"/>
</dbReference>
<gene>
    <name evidence="1" type="ORF">CG716_21980</name>
</gene>
<keyword evidence="2" id="KW-1185">Reference proteome</keyword>
<sequence length="88" mass="9497">MATVSEVAFAQLTDGDKTKTDHPVRVYRDGVSVTSATESARAPPRLREDVRPADYHFGGIPVLAEWIAGRGAARFGPLFPGLDGKDEQ</sequence>
<proteinExistence type="predicted"/>
<evidence type="ECO:0000313" key="2">
    <source>
        <dbReference type="Proteomes" id="UP000216063"/>
    </source>
</evidence>
<name>A0A255DAU8_9MYCO</name>
<comment type="caution">
    <text evidence="1">The sequence shown here is derived from an EMBL/GenBank/DDBJ whole genome shotgun (WGS) entry which is preliminary data.</text>
</comment>
<dbReference type="Proteomes" id="UP000216063">
    <property type="component" value="Unassembled WGS sequence"/>
</dbReference>